<evidence type="ECO:0000256" key="2">
    <source>
        <dbReference type="ARBA" id="ARBA00022737"/>
    </source>
</evidence>
<dbReference type="Pfam" id="PF00202">
    <property type="entry name" value="Aminotran_3"/>
    <property type="match status" value="1"/>
</dbReference>
<dbReference type="GO" id="GO:0005739">
    <property type="term" value="C:mitochondrion"/>
    <property type="evidence" value="ECO:0007669"/>
    <property type="project" value="TreeGrafter"/>
</dbReference>
<feature type="compositionally biased region" description="Basic and acidic residues" evidence="5">
    <location>
        <begin position="1108"/>
        <end position="1120"/>
    </location>
</feature>
<feature type="repeat" description="Pumilio" evidence="4">
    <location>
        <begin position="815"/>
        <end position="851"/>
    </location>
</feature>
<dbReference type="GO" id="GO:0008483">
    <property type="term" value="F:transaminase activity"/>
    <property type="evidence" value="ECO:0007669"/>
    <property type="project" value="InterPro"/>
</dbReference>
<evidence type="ECO:0000256" key="5">
    <source>
        <dbReference type="SAM" id="MobiDB-lite"/>
    </source>
</evidence>
<dbReference type="InterPro" id="IPR015421">
    <property type="entry name" value="PyrdxlP-dep_Trfase_major"/>
</dbReference>
<keyword evidence="3" id="KW-0663">Pyridoxal phosphate</keyword>
<dbReference type="InterPro" id="IPR015424">
    <property type="entry name" value="PyrdxlP-dep_Trfase"/>
</dbReference>
<keyword evidence="6" id="KW-1185">Reference proteome</keyword>
<feature type="compositionally biased region" description="Basic residues" evidence="5">
    <location>
        <begin position="1712"/>
        <end position="1725"/>
    </location>
</feature>
<feature type="region of interest" description="Disordered" evidence="5">
    <location>
        <begin position="1087"/>
        <end position="1122"/>
    </location>
</feature>
<sequence>MISSTTGNLINRRSSHIGSACSVFFKHNPLNIVKAKDQYLFDSDNNTYLDCISNVQHVGHCNEYVCNAISEQLKLSTCNSRFLNENLIKCCEKLKSTLPPALDTIFFCNSGSEANDLALRLASDYAEGAKDVIVVDHAYHGHLSSMIDISPYKFNGKGGRGKPDHVHVAPCPDVYRGKHRLPDNQLHDEVALKKLAEIYALEVKSIFENCVARGRKVAVFIMESLQSCGGQVIPPPGYIEAVLRIVHENGALFVADEVQTGFGRIGTNFWAFQLYDKEFTPDIVTMGKPMGNGFPVSAVATKRHISDRFGHGMEYFNTFGGNPVSCVAALSVMEVIERENLLQNAILVGDYFLEKLNWLKLRYSIIGDVRGVGLFLGVEFVKDLEQRTPATEDALNIISIMRSKNIILSAEGPDSNIIKIKPPMCFSIENVDHVIKNLDEVLKIVIAKEQTTRTECFVAHAKSDLFDLRFGSIDMKFRAKGRRHEEHSQNDVGAYAEMGMDGSKKYGKRQRPMENRYYDSQSSFSKMDEDFSESNPIDQDLIDYLISLSKGIQTADEIPIPTLVERCKEEIESSHADAILLLFSPSVSRALSTIGGVSAVFSSYFLKKLLSCKRKNIYQVFKYSGACGCLESMLYKLGESYNSSVENPDDAITDNEIAAIIKEIGDLIVEDVENLVGTFHGSHLLRCLARTFCGLGKRDGRKNAENTIEMDSTINGELSTIFKQGFEILLNFVLNWSFVQEQLNHEPTSLLIQECLDLCTKYSSSKHLQHFLDDCISSDRKLISRQICDKFASRFYEKMIKCSDESTFERFFNSHCKGNLVHFGNNFSGNFVVQRIIEKCNSEKMFSEILDELRPIVNNIWSQNKHGLLSSFLVTSATIGCHQEELKNMIYGFLEIDAQERGVAKILSILLLKKMSQIEETVDINFADVKYFGGMFLQNLFKFTDNEDLVDSFLALKIKTLVLLVCHESACFAVRSFLSSSSVTDEKKTKFFEKIKPSLPALAEHKVGFHTLNFLHSSSSARNVKEIDLILMKNSSRLAGSFYGKRTLEKFNLLNTKNTSHQYQHKGRKFKKQKRLIVANMSDIEDKELDSGMEDEENQSDQESELENEQKTADENDNRPRLKIVTKKMTKTRKKVLNRKASESRKIEKSPDALLGTEVIDHLVRAANAITNQQKDADDLLKKCKEEVFDKNVDAVSILKTFTSCKALEIIAGHSFDLSFSFMKSFSSQKSKALIDALFSDDEHIASCIEAVLHNIGDKFYAENKEERDGQIDEEIASLIEHLTKHSVKIIDDLIQHANGSRFLCCLGRILCGLGKKKTIFVSVFVDRAAIKSKNAIEFKSTFKKRFTSIVKHLLDYEKVHGLFSNASAVWAVDSFLELDAAYARTGHFEQFSESVVAADTKTVMSNFQAADCPSPRMYETIIVYCDDSTFEKFYNAHCSANLLEMLSNECSNCIVKRLLENCRSQTICADMFTKLLPIWDQLWTEKKFSIPACMTRASAQSNYMQKELLEKLYKSLKVSEENRNLSILAIVFLMDEPELIKFLDDKKKLDTRHIRKTGAVLLINLLKFDDIDDLLDRFLSLNDEHLAALALQQSASRVFDVLFLSTKVKDDIKLKLFDKIKPSIPNMVCHMVGRHALESIFHAKIADAESIKSQIRSILIENHAKCNPNRFFRLVWWNLGMYEYVKENRIMLNKDNAAKKRPNKSQQNGKKDHKVKRHKKSNDS</sequence>
<dbReference type="PROSITE" id="PS50302">
    <property type="entry name" value="PUM"/>
    <property type="match status" value="1"/>
</dbReference>
<feature type="region of interest" description="Disordered" evidence="5">
    <location>
        <begin position="1695"/>
        <end position="1725"/>
    </location>
</feature>
<evidence type="ECO:0000256" key="3">
    <source>
        <dbReference type="ARBA" id="ARBA00022898"/>
    </source>
</evidence>
<dbReference type="InterPro" id="IPR001313">
    <property type="entry name" value="Pumilio_RNA-bd_rpt"/>
</dbReference>
<accession>A0A915KEL4</accession>
<dbReference type="InterPro" id="IPR016024">
    <property type="entry name" value="ARM-type_fold"/>
</dbReference>
<proteinExistence type="inferred from homology"/>
<dbReference type="SUPFAM" id="SSF53383">
    <property type="entry name" value="PLP-dependent transferases"/>
    <property type="match status" value="1"/>
</dbReference>
<protein>
    <submittedName>
        <fullName evidence="7">Uncharacterized protein</fullName>
    </submittedName>
</protein>
<dbReference type="Gene3D" id="1.25.10.10">
    <property type="entry name" value="Leucine-rich Repeat Variant"/>
    <property type="match status" value="3"/>
</dbReference>
<reference evidence="7" key="1">
    <citation type="submission" date="2022-11" db="UniProtKB">
        <authorList>
            <consortium name="WormBaseParasite"/>
        </authorList>
    </citation>
    <scope>IDENTIFICATION</scope>
</reference>
<organism evidence="6 7">
    <name type="scientific">Romanomermis culicivorax</name>
    <name type="common">Nematode worm</name>
    <dbReference type="NCBI Taxonomy" id="13658"/>
    <lineage>
        <taxon>Eukaryota</taxon>
        <taxon>Metazoa</taxon>
        <taxon>Ecdysozoa</taxon>
        <taxon>Nematoda</taxon>
        <taxon>Enoplea</taxon>
        <taxon>Dorylaimia</taxon>
        <taxon>Mermithida</taxon>
        <taxon>Mermithoidea</taxon>
        <taxon>Mermithidae</taxon>
        <taxon>Romanomermis</taxon>
    </lineage>
</organism>
<evidence type="ECO:0000256" key="1">
    <source>
        <dbReference type="ARBA" id="ARBA00008954"/>
    </source>
</evidence>
<feature type="compositionally biased region" description="Acidic residues" evidence="5">
    <location>
        <begin position="1087"/>
        <end position="1107"/>
    </location>
</feature>
<dbReference type="PANTHER" id="PTHR45688">
    <property type="match status" value="1"/>
</dbReference>
<dbReference type="InterPro" id="IPR011989">
    <property type="entry name" value="ARM-like"/>
</dbReference>
<keyword evidence="2" id="KW-0677">Repeat</keyword>
<dbReference type="CDD" id="cd00610">
    <property type="entry name" value="OAT_like"/>
    <property type="match status" value="1"/>
</dbReference>
<evidence type="ECO:0000256" key="4">
    <source>
        <dbReference type="PROSITE-ProRule" id="PRU00317"/>
    </source>
</evidence>
<dbReference type="Pfam" id="PF22493">
    <property type="entry name" value="PUF_NOP9"/>
    <property type="match status" value="2"/>
</dbReference>
<comment type="similarity">
    <text evidence="1">Belongs to the class-III pyridoxal-phosphate-dependent aminotransferase family.</text>
</comment>
<dbReference type="PANTHER" id="PTHR45688:SF13">
    <property type="entry name" value="ALANINE--GLYOXYLATE AMINOTRANSFERASE 2-LIKE"/>
    <property type="match status" value="1"/>
</dbReference>
<name>A0A915KEL4_ROMCU</name>
<dbReference type="Proteomes" id="UP000887565">
    <property type="component" value="Unplaced"/>
</dbReference>
<dbReference type="WBParaSite" id="nRc.2.0.1.t36825-RA">
    <property type="protein sequence ID" value="nRc.2.0.1.t36825-RA"/>
    <property type="gene ID" value="nRc.2.0.1.g36825"/>
</dbReference>
<dbReference type="Gene3D" id="3.40.640.10">
    <property type="entry name" value="Type I PLP-dependent aspartate aminotransferase-like (Major domain)"/>
    <property type="match status" value="1"/>
</dbReference>
<evidence type="ECO:0000313" key="6">
    <source>
        <dbReference type="Proteomes" id="UP000887565"/>
    </source>
</evidence>
<dbReference type="PROSITE" id="PS00600">
    <property type="entry name" value="AA_TRANSFER_CLASS_3"/>
    <property type="match status" value="1"/>
</dbReference>
<dbReference type="InterPro" id="IPR015422">
    <property type="entry name" value="PyrdxlP-dep_Trfase_small"/>
</dbReference>
<dbReference type="InterPro" id="IPR049704">
    <property type="entry name" value="Aminotrans_3_PPA_site"/>
</dbReference>
<dbReference type="SUPFAM" id="SSF48371">
    <property type="entry name" value="ARM repeat"/>
    <property type="match status" value="3"/>
</dbReference>
<dbReference type="SMART" id="SM00025">
    <property type="entry name" value="Pumilio"/>
    <property type="match status" value="5"/>
</dbReference>
<dbReference type="GO" id="GO:0030170">
    <property type="term" value="F:pyridoxal phosphate binding"/>
    <property type="evidence" value="ECO:0007669"/>
    <property type="project" value="InterPro"/>
</dbReference>
<dbReference type="GO" id="GO:0003723">
    <property type="term" value="F:RNA binding"/>
    <property type="evidence" value="ECO:0007669"/>
    <property type="project" value="InterPro"/>
</dbReference>
<evidence type="ECO:0000313" key="7">
    <source>
        <dbReference type="WBParaSite" id="nRc.2.0.1.t36825-RA"/>
    </source>
</evidence>
<dbReference type="Gene3D" id="3.90.1150.10">
    <property type="entry name" value="Aspartate Aminotransferase, domain 1"/>
    <property type="match status" value="1"/>
</dbReference>
<dbReference type="InterPro" id="IPR005814">
    <property type="entry name" value="Aminotrans_3"/>
</dbReference>